<evidence type="ECO:0000313" key="1">
    <source>
        <dbReference type="EMBL" id="EXY76547.1"/>
    </source>
</evidence>
<dbReference type="Proteomes" id="UP000020529">
    <property type="component" value="Unassembled WGS sequence"/>
</dbReference>
<evidence type="ECO:0000313" key="2">
    <source>
        <dbReference type="Proteomes" id="UP000020529"/>
    </source>
</evidence>
<organism evidence="1 2">
    <name type="scientific">Bacteroides fragilis str. 3988T(B)14</name>
    <dbReference type="NCBI Taxonomy" id="1339315"/>
    <lineage>
        <taxon>Bacteria</taxon>
        <taxon>Pseudomonadati</taxon>
        <taxon>Bacteroidota</taxon>
        <taxon>Bacteroidia</taxon>
        <taxon>Bacteroidales</taxon>
        <taxon>Bacteroidaceae</taxon>
        <taxon>Bacteroides</taxon>
    </lineage>
</organism>
<comment type="caution">
    <text evidence="1">The sequence shown here is derived from an EMBL/GenBank/DDBJ whole genome shotgun (WGS) entry which is preliminary data.</text>
</comment>
<protein>
    <recommendedName>
        <fullName evidence="3">GNAT family N-acetyltransferase</fullName>
    </recommendedName>
</protein>
<dbReference type="RefSeq" id="WP_022347785.1">
    <property type="nucleotide sequence ID" value="NZ_JGCY01000144.1"/>
</dbReference>
<proteinExistence type="predicted"/>
<dbReference type="SUPFAM" id="SSF55729">
    <property type="entry name" value="Acyl-CoA N-acyltransferases (Nat)"/>
    <property type="match status" value="1"/>
</dbReference>
<sequence length="134" mass="15709">MIEYEELRADIDRYLMERLKYRKSLVRLTVDNVITSRRNSRIDLYLRIRKVKSLFPPDCLIIARLGFSKERIGHGTHFLRFLTGLALKYGFRYIGIECANIKSGAFAKKLGFNSIDGENYSIIVDNLIYYFSIE</sequence>
<dbReference type="AlphaFoldDB" id="A0A015T1Y6"/>
<gene>
    <name evidence="1" type="ORF">M124_4564</name>
</gene>
<dbReference type="InterPro" id="IPR016181">
    <property type="entry name" value="Acyl_CoA_acyltransferase"/>
</dbReference>
<accession>A0A015T1Y6</accession>
<reference evidence="1 2" key="1">
    <citation type="submission" date="2014-02" db="EMBL/GenBank/DDBJ databases">
        <authorList>
            <person name="Sears C."/>
            <person name="Carroll K."/>
            <person name="Sack B.R."/>
            <person name="Qadri F."/>
            <person name="Myers L.L."/>
            <person name="Chung G.-T."/>
            <person name="Escheverria P."/>
            <person name="Fraser C.M."/>
            <person name="Sadzewicz L."/>
            <person name="Shefchek K.A."/>
            <person name="Tallon L."/>
            <person name="Das S.P."/>
            <person name="Daugherty S."/>
            <person name="Mongodin E.F."/>
        </authorList>
    </citation>
    <scope>NUCLEOTIDE SEQUENCE [LARGE SCALE GENOMIC DNA]</scope>
    <source>
        <strain evidence="2">3988T(B)14</strain>
    </source>
</reference>
<dbReference type="EMBL" id="JGCY01000144">
    <property type="protein sequence ID" value="EXY76547.1"/>
    <property type="molecule type" value="Genomic_DNA"/>
</dbReference>
<dbReference type="Gene3D" id="3.40.630.30">
    <property type="match status" value="1"/>
</dbReference>
<name>A0A015T1Y6_BACFG</name>
<evidence type="ECO:0008006" key="3">
    <source>
        <dbReference type="Google" id="ProtNLM"/>
    </source>
</evidence>